<evidence type="ECO:0000313" key="2">
    <source>
        <dbReference type="EMBL" id="GAG79852.1"/>
    </source>
</evidence>
<keyword evidence="1" id="KW-0472">Membrane</keyword>
<accession>X1BF61</accession>
<sequence>LNICPTCGIPVDSSNYYCPNCGQTVGVQPETSSKKSLIDPSVETKQLCPSCGQKTSGDYCPSCGFHLGDRDNPVEWWYCSRDSAIMYEINANNQFLISRENTDKEIAQALEEKHFPEYSRSSIKGLITQVFTHDAKSKFCAITEVKCSVCGQTSFASINQKPTGLQTRGLAAHYLSGSAILRNGIFYLKNYRGFFIITLVAILLDVSLELIGFGAGSLLDPITSSFGGSGVTMSQALDFFLINLVLSFLITSFIQSWYLASFRQLRMSASQSFNLFESLQEAVRKLPKVIVLQLL</sequence>
<proteinExistence type="predicted"/>
<organism evidence="2">
    <name type="scientific">marine sediment metagenome</name>
    <dbReference type="NCBI Taxonomy" id="412755"/>
    <lineage>
        <taxon>unclassified sequences</taxon>
        <taxon>metagenomes</taxon>
        <taxon>ecological metagenomes</taxon>
    </lineage>
</organism>
<feature type="non-terminal residue" evidence="2">
    <location>
        <position position="295"/>
    </location>
</feature>
<comment type="caution">
    <text evidence="2">The sequence shown here is derived from an EMBL/GenBank/DDBJ whole genome shotgun (WGS) entry which is preliminary data.</text>
</comment>
<protein>
    <submittedName>
        <fullName evidence="2">Uncharacterized protein</fullName>
    </submittedName>
</protein>
<feature type="transmembrane region" description="Helical" evidence="1">
    <location>
        <begin position="239"/>
        <end position="260"/>
    </location>
</feature>
<gene>
    <name evidence="2" type="ORF">S01H4_35586</name>
</gene>
<dbReference type="AlphaFoldDB" id="X1BF61"/>
<reference evidence="2" key="1">
    <citation type="journal article" date="2014" name="Front. Microbiol.">
        <title>High frequency of phylogenetically diverse reductive dehalogenase-homologous genes in deep subseafloor sedimentary metagenomes.</title>
        <authorList>
            <person name="Kawai M."/>
            <person name="Futagami T."/>
            <person name="Toyoda A."/>
            <person name="Takaki Y."/>
            <person name="Nishi S."/>
            <person name="Hori S."/>
            <person name="Arai W."/>
            <person name="Tsubouchi T."/>
            <person name="Morono Y."/>
            <person name="Uchiyama I."/>
            <person name="Ito T."/>
            <person name="Fujiyama A."/>
            <person name="Inagaki F."/>
            <person name="Takami H."/>
        </authorList>
    </citation>
    <scope>NUCLEOTIDE SEQUENCE</scope>
    <source>
        <strain evidence="2">Expedition CK06-06</strain>
    </source>
</reference>
<feature type="non-terminal residue" evidence="2">
    <location>
        <position position="1"/>
    </location>
</feature>
<feature type="transmembrane region" description="Helical" evidence="1">
    <location>
        <begin position="194"/>
        <end position="219"/>
    </location>
</feature>
<keyword evidence="1" id="KW-1133">Transmembrane helix</keyword>
<keyword evidence="1" id="KW-0812">Transmembrane</keyword>
<name>X1BF61_9ZZZZ</name>
<dbReference type="EMBL" id="BART01018937">
    <property type="protein sequence ID" value="GAG79852.1"/>
    <property type="molecule type" value="Genomic_DNA"/>
</dbReference>
<evidence type="ECO:0000256" key="1">
    <source>
        <dbReference type="SAM" id="Phobius"/>
    </source>
</evidence>